<feature type="signal peptide" evidence="7">
    <location>
        <begin position="1"/>
        <end position="22"/>
    </location>
</feature>
<name>A0A5S5C9S3_9FLAO</name>
<protein>
    <submittedName>
        <fullName evidence="10">Competence protein ComEC</fullName>
    </submittedName>
</protein>
<sequence>MQKRCKPLLFSLITLVTFFSFGNLISQVHQPKNYVSHYTNQFSQAQFSDQKYGLLLVIDQRVNSSNYYDKYIVKVKEVNTIHARGTLLLRIPKVSPLRPLKPGMTVSIHAFIEELPKVLNPNQFDYAGYLNSKFIYHQVTAKADKIKIHSHFTFSLKGLAFEFRSKLLSSLRQHNFSESDVAFMNALILGQKQDLSKDTSTAFRNAGVIHVLAVSGLHVGIILLFLNMALKPLDRFTKFGRIIKLLTILLLLWVYAVVSGLSPSVLRAVTMFTFIAIAIQTQRRSATLNALIASLLVLLCYEPYYLFETGFQLSYMAVASILFIYPKISQLIRPKNTFLKKIWELSSVTLAAQIGLLPLLLYNFHQFPLLFLLSNIVILPIITILLFSGIVISMLSLTNSLPDILRQGYSSLLDLNQNIIHVIASYDSLILKNIHFSSTLLVSGYIALLLIVIAFYTARKKRLMLTAIALLAISTGFIIEDMRLAGKKELVIFHKTKHSILGILDTDHLLIYASNLNFGTGSNRSFDPYLRANKASLHTLFALENAYTYYRLKLLRVNSETIAMNSDTTTDILWLTDSPKIHLLKVINDLQPSQIIADGSNYKRDMDRWEKTCKKLNIPFHRTDQDGAFIIEPK</sequence>
<keyword evidence="4 6" id="KW-1133">Transmembrane helix</keyword>
<evidence type="ECO:0000256" key="4">
    <source>
        <dbReference type="ARBA" id="ARBA00022989"/>
    </source>
</evidence>
<evidence type="ECO:0000256" key="6">
    <source>
        <dbReference type="SAM" id="Phobius"/>
    </source>
</evidence>
<feature type="transmembrane region" description="Helical" evidence="6">
    <location>
        <begin position="434"/>
        <end position="456"/>
    </location>
</feature>
<keyword evidence="7" id="KW-0732">Signal</keyword>
<dbReference type="PANTHER" id="PTHR30619">
    <property type="entry name" value="DNA INTERNALIZATION/COMPETENCE PROTEIN COMEC/REC2"/>
    <property type="match status" value="1"/>
</dbReference>
<evidence type="ECO:0000256" key="3">
    <source>
        <dbReference type="ARBA" id="ARBA00022692"/>
    </source>
</evidence>
<evidence type="ECO:0000256" key="2">
    <source>
        <dbReference type="ARBA" id="ARBA00022475"/>
    </source>
</evidence>
<evidence type="ECO:0000256" key="5">
    <source>
        <dbReference type="ARBA" id="ARBA00023136"/>
    </source>
</evidence>
<organism evidence="10 11">
    <name type="scientific">Aquimarina intermedia</name>
    <dbReference type="NCBI Taxonomy" id="350814"/>
    <lineage>
        <taxon>Bacteria</taxon>
        <taxon>Pseudomonadati</taxon>
        <taxon>Bacteroidota</taxon>
        <taxon>Flavobacteriia</taxon>
        <taxon>Flavobacteriales</taxon>
        <taxon>Flavobacteriaceae</taxon>
        <taxon>Aquimarina</taxon>
    </lineage>
</organism>
<keyword evidence="2" id="KW-1003">Cell membrane</keyword>
<evidence type="ECO:0000259" key="8">
    <source>
        <dbReference type="Pfam" id="PF03772"/>
    </source>
</evidence>
<gene>
    <name evidence="10" type="ORF">BD809_102309</name>
</gene>
<evidence type="ECO:0000256" key="7">
    <source>
        <dbReference type="SAM" id="SignalP"/>
    </source>
</evidence>
<dbReference type="InterPro" id="IPR052159">
    <property type="entry name" value="Competence_DNA_uptake"/>
</dbReference>
<feature type="transmembrane region" description="Helical" evidence="6">
    <location>
        <begin position="288"/>
        <end position="307"/>
    </location>
</feature>
<feature type="domain" description="DUF4131" evidence="9">
    <location>
        <begin position="9"/>
        <end position="144"/>
    </location>
</feature>
<feature type="transmembrane region" description="Helical" evidence="6">
    <location>
        <begin position="207"/>
        <end position="230"/>
    </location>
</feature>
<dbReference type="Proteomes" id="UP000324376">
    <property type="component" value="Unassembled WGS sequence"/>
</dbReference>
<dbReference type="PANTHER" id="PTHR30619:SF1">
    <property type="entry name" value="RECOMBINATION PROTEIN 2"/>
    <property type="match status" value="1"/>
</dbReference>
<dbReference type="NCBIfam" id="TIGR00360">
    <property type="entry name" value="ComEC_N-term"/>
    <property type="match status" value="1"/>
</dbReference>
<accession>A0A5S5C9S3</accession>
<dbReference type="Pfam" id="PF13567">
    <property type="entry name" value="DUF4131"/>
    <property type="match status" value="1"/>
</dbReference>
<feature type="transmembrane region" description="Helical" evidence="6">
    <location>
        <begin position="342"/>
        <end position="364"/>
    </location>
</feature>
<evidence type="ECO:0000313" key="10">
    <source>
        <dbReference type="EMBL" id="TYP76094.1"/>
    </source>
</evidence>
<reference evidence="10 11" key="1">
    <citation type="submission" date="2019-07" db="EMBL/GenBank/DDBJ databases">
        <title>Genomic Encyclopedia of Archaeal and Bacterial Type Strains, Phase II (KMG-II): from individual species to whole genera.</title>
        <authorList>
            <person name="Goeker M."/>
        </authorList>
    </citation>
    <scope>NUCLEOTIDE SEQUENCE [LARGE SCALE GENOMIC DNA]</scope>
    <source>
        <strain evidence="10 11">DSM 17527</strain>
    </source>
</reference>
<feature type="transmembrane region" description="Helical" evidence="6">
    <location>
        <begin position="242"/>
        <end position="258"/>
    </location>
</feature>
<evidence type="ECO:0000256" key="1">
    <source>
        <dbReference type="ARBA" id="ARBA00004651"/>
    </source>
</evidence>
<keyword evidence="5 6" id="KW-0472">Membrane</keyword>
<evidence type="ECO:0000259" key="9">
    <source>
        <dbReference type="Pfam" id="PF13567"/>
    </source>
</evidence>
<feature type="domain" description="ComEC/Rec2-related protein" evidence="8">
    <location>
        <begin position="187"/>
        <end position="454"/>
    </location>
</feature>
<keyword evidence="11" id="KW-1185">Reference proteome</keyword>
<dbReference type="InterPro" id="IPR004477">
    <property type="entry name" value="ComEC_N"/>
</dbReference>
<comment type="subcellular location">
    <subcellularLocation>
        <location evidence="1">Cell membrane</location>
        <topology evidence="1">Multi-pass membrane protein</topology>
    </subcellularLocation>
</comment>
<evidence type="ECO:0000313" key="11">
    <source>
        <dbReference type="Proteomes" id="UP000324376"/>
    </source>
</evidence>
<keyword evidence="3 6" id="KW-0812">Transmembrane</keyword>
<dbReference type="GO" id="GO:0005886">
    <property type="term" value="C:plasma membrane"/>
    <property type="evidence" value="ECO:0007669"/>
    <property type="project" value="UniProtKB-SubCell"/>
</dbReference>
<feature type="chain" id="PRO_5024361098" evidence="7">
    <location>
        <begin position="23"/>
        <end position="634"/>
    </location>
</feature>
<feature type="transmembrane region" description="Helical" evidence="6">
    <location>
        <begin position="370"/>
        <end position="397"/>
    </location>
</feature>
<comment type="caution">
    <text evidence="10">The sequence shown here is derived from an EMBL/GenBank/DDBJ whole genome shotgun (WGS) entry which is preliminary data.</text>
</comment>
<dbReference type="InterPro" id="IPR025405">
    <property type="entry name" value="DUF4131"/>
</dbReference>
<feature type="transmembrane region" description="Helical" evidence="6">
    <location>
        <begin position="462"/>
        <end position="479"/>
    </location>
</feature>
<dbReference type="AlphaFoldDB" id="A0A5S5C9S3"/>
<proteinExistence type="predicted"/>
<dbReference type="Pfam" id="PF03772">
    <property type="entry name" value="Competence"/>
    <property type="match status" value="1"/>
</dbReference>
<dbReference type="EMBL" id="VNHU01000002">
    <property type="protein sequence ID" value="TYP76094.1"/>
    <property type="molecule type" value="Genomic_DNA"/>
</dbReference>